<dbReference type="HOGENOM" id="CLU_374403_0_0_1"/>
<accession>V3YWZ2</accession>
<feature type="compositionally biased region" description="Basic and acidic residues" evidence="1">
    <location>
        <begin position="342"/>
        <end position="352"/>
    </location>
</feature>
<feature type="compositionally biased region" description="Low complexity" evidence="1">
    <location>
        <begin position="141"/>
        <end position="162"/>
    </location>
</feature>
<dbReference type="GeneID" id="20241259"/>
<feature type="compositionally biased region" description="Basic and acidic residues" evidence="1">
    <location>
        <begin position="363"/>
        <end position="376"/>
    </location>
</feature>
<dbReference type="AlphaFoldDB" id="V3YWZ2"/>
<feature type="compositionally biased region" description="Basic and acidic residues" evidence="1">
    <location>
        <begin position="643"/>
        <end position="679"/>
    </location>
</feature>
<feature type="compositionally biased region" description="Polar residues" evidence="1">
    <location>
        <begin position="466"/>
        <end position="476"/>
    </location>
</feature>
<feature type="region of interest" description="Disordered" evidence="1">
    <location>
        <begin position="466"/>
        <end position="502"/>
    </location>
</feature>
<feature type="compositionally biased region" description="Basic and acidic residues" evidence="1">
    <location>
        <begin position="401"/>
        <end position="410"/>
    </location>
</feature>
<feature type="region of interest" description="Disordered" evidence="1">
    <location>
        <begin position="333"/>
        <end position="388"/>
    </location>
</feature>
<feature type="compositionally biased region" description="Low complexity" evidence="1">
    <location>
        <begin position="488"/>
        <end position="498"/>
    </location>
</feature>
<organism evidence="2 3">
    <name type="scientific">Lottia gigantea</name>
    <name type="common">Giant owl limpet</name>
    <dbReference type="NCBI Taxonomy" id="225164"/>
    <lineage>
        <taxon>Eukaryota</taxon>
        <taxon>Metazoa</taxon>
        <taxon>Spiralia</taxon>
        <taxon>Lophotrochozoa</taxon>
        <taxon>Mollusca</taxon>
        <taxon>Gastropoda</taxon>
        <taxon>Patellogastropoda</taxon>
        <taxon>Lottioidea</taxon>
        <taxon>Lottiidae</taxon>
        <taxon>Lottia</taxon>
    </lineage>
</organism>
<feature type="compositionally biased region" description="Basic and acidic residues" evidence="1">
    <location>
        <begin position="686"/>
        <end position="703"/>
    </location>
</feature>
<dbReference type="Proteomes" id="UP000030746">
    <property type="component" value="Unassembled WGS sequence"/>
</dbReference>
<feature type="compositionally biased region" description="Low complexity" evidence="1">
    <location>
        <begin position="613"/>
        <end position="642"/>
    </location>
</feature>
<reference evidence="2 3" key="1">
    <citation type="journal article" date="2013" name="Nature">
        <title>Insights into bilaterian evolution from three spiralian genomes.</title>
        <authorList>
            <person name="Simakov O."/>
            <person name="Marletaz F."/>
            <person name="Cho S.J."/>
            <person name="Edsinger-Gonzales E."/>
            <person name="Havlak P."/>
            <person name="Hellsten U."/>
            <person name="Kuo D.H."/>
            <person name="Larsson T."/>
            <person name="Lv J."/>
            <person name="Arendt D."/>
            <person name="Savage R."/>
            <person name="Osoegawa K."/>
            <person name="de Jong P."/>
            <person name="Grimwood J."/>
            <person name="Chapman J.A."/>
            <person name="Shapiro H."/>
            <person name="Aerts A."/>
            <person name="Otillar R.P."/>
            <person name="Terry A.Y."/>
            <person name="Boore J.L."/>
            <person name="Grigoriev I.V."/>
            <person name="Lindberg D.R."/>
            <person name="Seaver E.C."/>
            <person name="Weisblat D.A."/>
            <person name="Putnam N.H."/>
            <person name="Rokhsar D.S."/>
        </authorList>
    </citation>
    <scope>NUCLEOTIDE SEQUENCE [LARGE SCALE GENOMIC DNA]</scope>
</reference>
<name>V3YWZ2_LOTGI</name>
<dbReference type="EMBL" id="KB203855">
    <property type="protein sequence ID" value="ESO82578.1"/>
    <property type="molecule type" value="Genomic_DNA"/>
</dbReference>
<dbReference type="KEGG" id="lgi:LOTGIDRAFT_169899"/>
<feature type="region of interest" description="Disordered" evidence="1">
    <location>
        <begin position="141"/>
        <end position="164"/>
    </location>
</feature>
<evidence type="ECO:0000313" key="3">
    <source>
        <dbReference type="Proteomes" id="UP000030746"/>
    </source>
</evidence>
<feature type="region of interest" description="Disordered" evidence="1">
    <location>
        <begin position="401"/>
        <end position="430"/>
    </location>
</feature>
<feature type="region of interest" description="Disordered" evidence="1">
    <location>
        <begin position="601"/>
        <end position="742"/>
    </location>
</feature>
<evidence type="ECO:0000256" key="1">
    <source>
        <dbReference type="SAM" id="MobiDB-lite"/>
    </source>
</evidence>
<gene>
    <name evidence="2" type="ORF">LOTGIDRAFT_169899</name>
</gene>
<protein>
    <submittedName>
        <fullName evidence="2">Uncharacterized protein</fullName>
    </submittedName>
</protein>
<feature type="compositionally biased region" description="Basic and acidic residues" evidence="1">
    <location>
        <begin position="477"/>
        <end position="486"/>
    </location>
</feature>
<dbReference type="CTD" id="20241259"/>
<evidence type="ECO:0000313" key="2">
    <source>
        <dbReference type="EMBL" id="ESO82578.1"/>
    </source>
</evidence>
<dbReference type="Gene3D" id="1.10.287.950">
    <property type="entry name" value="Methyl-accepting chemotaxis protein"/>
    <property type="match status" value="1"/>
</dbReference>
<proteinExistence type="predicted"/>
<dbReference type="RefSeq" id="XP_009066767.1">
    <property type="nucleotide sequence ID" value="XM_009068519.1"/>
</dbReference>
<sequence>MTNKSDENWCLVCSGSVFGEEVLVTGKDAEKLKQQFNKVLKAPIPKKPPVENICKKCDRNIRRLADSAGEAAEREIEYMRKTYRKTVQEYNAKAELRRQKLRKAAEAFLLGKPKDQEKTDDKLSVYASKWKFMAKSGAATSTISLPDSSGGSSPSWSKPASGETTPVLDFKQNWVKQVEFHMPVDDNSDYLDENFTMVENPDIVDDPVTFDKNSNENFEELIKNSEKLDENSEMSTKEYEKINENSEMSTKYSEKLNGNSEKLNVNLNTLNEVSAVLKEKADKWNKSAVEFEKENPGKLMVNFNESTSDTLNENVNNFDKNFEMLVEKSAKLDENAENADDNFEKVKAKPDDNSNTTATLVAKSDELNENSDKLKETPTQLNGKANLFGDNYEKVKKKSDELNGHFDKSNAKATPLPKSNELNENSEEFSTYDKSKEKSFELNGHFDKSNATTISTTSVSISYELNENSDKSSTSDNLKEKSEKCQKNSNETNINSNNLEDSAIPPEAKVALIENEDGGENNITIAIGGQTFVARSRVSSQAILLDSSLDFWNLTRLEKKVGYLRTWTLTQPITMPFSLFKKKTAEDGVKDGVKGENVKLNVKDGGANTNTEGGDVNAANDDVNTNTADGGIVTVGVTTTSGKTDEDAGSKDEKKNEKTDDKENEKNSEEKNDDKKNDVNTDDGNSDVKDEKVRSVKDAVKEIEGEDGGGDKSTVNGTVMPLQLGSKNGPPEHSSRLPFNLT</sequence>
<keyword evidence="3" id="KW-1185">Reference proteome</keyword>